<accession>A0A8J4WJ63</accession>
<organism evidence="1 2">
    <name type="scientific">Paragonimus heterotremus</name>
    <dbReference type="NCBI Taxonomy" id="100268"/>
    <lineage>
        <taxon>Eukaryota</taxon>
        <taxon>Metazoa</taxon>
        <taxon>Spiralia</taxon>
        <taxon>Lophotrochozoa</taxon>
        <taxon>Platyhelminthes</taxon>
        <taxon>Trematoda</taxon>
        <taxon>Digenea</taxon>
        <taxon>Plagiorchiida</taxon>
        <taxon>Troglotremata</taxon>
        <taxon>Troglotrematidae</taxon>
        <taxon>Paragonimus</taxon>
    </lineage>
</organism>
<dbReference type="EMBL" id="LUCH01000561">
    <property type="protein sequence ID" value="KAF5404843.1"/>
    <property type="molecule type" value="Genomic_DNA"/>
</dbReference>
<evidence type="ECO:0000313" key="2">
    <source>
        <dbReference type="Proteomes" id="UP000748531"/>
    </source>
</evidence>
<dbReference type="AlphaFoldDB" id="A0A8J4WJ63"/>
<gene>
    <name evidence="1" type="ORF">PHET_01745</name>
</gene>
<dbReference type="OrthoDB" id="10353959at2759"/>
<dbReference type="Proteomes" id="UP000748531">
    <property type="component" value="Unassembled WGS sequence"/>
</dbReference>
<sequence>MLYIFQIWTGGSITVWLKLRLTTTTMLPSSAAVGLMLREQQRPFLDYLEVRTTGMHETTCSRTPTTRSYQLAYWLLLLTSSLRGRWKSDTPPVLYLQVTVE</sequence>
<keyword evidence="2" id="KW-1185">Reference proteome</keyword>
<comment type="caution">
    <text evidence="1">The sequence shown here is derived from an EMBL/GenBank/DDBJ whole genome shotgun (WGS) entry which is preliminary data.</text>
</comment>
<evidence type="ECO:0000313" key="1">
    <source>
        <dbReference type="EMBL" id="KAF5404843.1"/>
    </source>
</evidence>
<protein>
    <submittedName>
        <fullName evidence="1">Uncharacterized protein</fullName>
    </submittedName>
</protein>
<name>A0A8J4WJ63_9TREM</name>
<proteinExistence type="predicted"/>
<reference evidence="1" key="1">
    <citation type="submission" date="2019-05" db="EMBL/GenBank/DDBJ databases">
        <title>Annotation for the trematode Paragonimus heterotremus.</title>
        <authorList>
            <person name="Choi Y.-J."/>
        </authorList>
    </citation>
    <scope>NUCLEOTIDE SEQUENCE</scope>
    <source>
        <strain evidence="1">LC</strain>
    </source>
</reference>